<dbReference type="EMBL" id="VTWT01000002">
    <property type="protein sequence ID" value="KAA9340699.1"/>
    <property type="molecule type" value="Genomic_DNA"/>
</dbReference>
<gene>
    <name evidence="2" type="ORF">F0P94_04540</name>
</gene>
<name>A0A5N1J292_9BACT</name>
<feature type="region of interest" description="Disordered" evidence="1">
    <location>
        <begin position="120"/>
        <end position="142"/>
    </location>
</feature>
<feature type="region of interest" description="Disordered" evidence="1">
    <location>
        <begin position="1"/>
        <end position="88"/>
    </location>
</feature>
<evidence type="ECO:0000256" key="1">
    <source>
        <dbReference type="SAM" id="MobiDB-lite"/>
    </source>
</evidence>
<proteinExistence type="predicted"/>
<protein>
    <submittedName>
        <fullName evidence="2">Uncharacterized protein</fullName>
    </submittedName>
</protein>
<feature type="compositionally biased region" description="Polar residues" evidence="1">
    <location>
        <begin position="210"/>
        <end position="221"/>
    </location>
</feature>
<comment type="caution">
    <text evidence="2">The sequence shown here is derived from an EMBL/GenBank/DDBJ whole genome shotgun (WGS) entry which is preliminary data.</text>
</comment>
<reference evidence="2 3" key="1">
    <citation type="submission" date="2019-09" db="EMBL/GenBank/DDBJ databases">
        <title>Genome sequence of Adhaeribacter sp. M2.</title>
        <authorList>
            <person name="Srinivasan S."/>
        </authorList>
    </citation>
    <scope>NUCLEOTIDE SEQUENCE [LARGE SCALE GENOMIC DNA]</scope>
    <source>
        <strain evidence="2 3">M2</strain>
    </source>
</reference>
<feature type="region of interest" description="Disordered" evidence="1">
    <location>
        <begin position="160"/>
        <end position="184"/>
    </location>
</feature>
<evidence type="ECO:0000313" key="2">
    <source>
        <dbReference type="EMBL" id="KAA9340699.1"/>
    </source>
</evidence>
<feature type="compositionally biased region" description="Basic and acidic residues" evidence="1">
    <location>
        <begin position="79"/>
        <end position="88"/>
    </location>
</feature>
<evidence type="ECO:0000313" key="3">
    <source>
        <dbReference type="Proteomes" id="UP000326570"/>
    </source>
</evidence>
<feature type="region of interest" description="Disordered" evidence="1">
    <location>
        <begin position="332"/>
        <end position="356"/>
    </location>
</feature>
<feature type="compositionally biased region" description="Basic and acidic residues" evidence="1">
    <location>
        <begin position="32"/>
        <end position="56"/>
    </location>
</feature>
<feature type="compositionally biased region" description="Polar residues" evidence="1">
    <location>
        <begin position="16"/>
        <end position="28"/>
    </location>
</feature>
<dbReference type="AlphaFoldDB" id="A0A5N1J292"/>
<dbReference type="RefSeq" id="WP_150902626.1">
    <property type="nucleotide sequence ID" value="NZ_VTWT01000002.1"/>
</dbReference>
<feature type="region of interest" description="Disordered" evidence="1">
    <location>
        <begin position="202"/>
        <end position="246"/>
    </location>
</feature>
<keyword evidence="3" id="KW-1185">Reference proteome</keyword>
<organism evidence="2 3">
    <name type="scientific">Adhaeribacter soli</name>
    <dbReference type="NCBI Taxonomy" id="2607655"/>
    <lineage>
        <taxon>Bacteria</taxon>
        <taxon>Pseudomonadati</taxon>
        <taxon>Bacteroidota</taxon>
        <taxon>Cytophagia</taxon>
        <taxon>Cytophagales</taxon>
        <taxon>Hymenobacteraceae</taxon>
        <taxon>Adhaeribacter</taxon>
    </lineage>
</organism>
<dbReference type="Proteomes" id="UP000326570">
    <property type="component" value="Unassembled WGS sequence"/>
</dbReference>
<sequence length="356" mass="40250">MYRHPSYSENNDWEDLNQSQRGNSNIQQYHHYGNERDPRFSRPDNSREHNQNREDNFGSGYGLNPENRRNQDYNFDYDQPERSRNQYDDFRGAYRLDTERTDAGYRQLNDRNFGEDYGYGHAGSSRTGGDYGRDQSDYGTGGTYGASRNAGSMGSYGGAQGYGSSRGGHNTSNDPWTSGHHDRSYQPQHRIYGAYRDRNSFAEGEKETYDGTTRYGSQGADTTRGWLPSGRSGVSGNRATDRSSDDARYEIYDSALSQYNRGEYGNTTGGSISEELNLRTHQNYPPYQYYGSHQRGFRQGSGNDQDSQLGTDMEYGNTAGSLSVGYDGFYGEPGPRNRYYDPLTGDVRNPGAERNL</sequence>
<accession>A0A5N1J292</accession>